<comment type="subcellular location">
    <subcellularLocation>
        <location evidence="2">Cytoplasm</location>
    </subcellularLocation>
    <subcellularLocation>
        <location evidence="1">Nucleus</location>
    </subcellularLocation>
</comment>
<feature type="domain" description="Exoribonuclease phosphorolytic" evidence="9">
    <location>
        <begin position="14"/>
        <end position="145"/>
    </location>
</feature>
<evidence type="ECO:0000313" key="12">
    <source>
        <dbReference type="Proteomes" id="UP001165160"/>
    </source>
</evidence>
<evidence type="ECO:0000256" key="2">
    <source>
        <dbReference type="ARBA" id="ARBA00004496"/>
    </source>
</evidence>
<dbReference type="InterPro" id="IPR020568">
    <property type="entry name" value="Ribosomal_Su5_D2-typ_SF"/>
</dbReference>
<feature type="domain" description="Exoribonuclease phosphorolytic" evidence="10">
    <location>
        <begin position="148"/>
        <end position="214"/>
    </location>
</feature>
<dbReference type="SUPFAM" id="SSF54211">
    <property type="entry name" value="Ribosomal protein S5 domain 2-like"/>
    <property type="match status" value="1"/>
</dbReference>
<keyword evidence="5" id="KW-0698">rRNA processing</keyword>
<dbReference type="GO" id="GO:0006364">
    <property type="term" value="P:rRNA processing"/>
    <property type="evidence" value="ECO:0007669"/>
    <property type="project" value="UniProtKB-KW"/>
</dbReference>
<reference evidence="12" key="1">
    <citation type="journal article" date="2023" name="Commun. Biol.">
        <title>Genome analysis of Parmales, the sister group of diatoms, reveals the evolutionary specialization of diatoms from phago-mixotrophs to photoautotrophs.</title>
        <authorList>
            <person name="Ban H."/>
            <person name="Sato S."/>
            <person name="Yoshikawa S."/>
            <person name="Yamada K."/>
            <person name="Nakamura Y."/>
            <person name="Ichinomiya M."/>
            <person name="Sato N."/>
            <person name="Blanc-Mathieu R."/>
            <person name="Endo H."/>
            <person name="Kuwata A."/>
            <person name="Ogata H."/>
        </authorList>
    </citation>
    <scope>NUCLEOTIDE SEQUENCE [LARGE SCALE GENOMIC DNA]</scope>
    <source>
        <strain evidence="12">NIES 3699</strain>
    </source>
</reference>
<dbReference type="InterPro" id="IPR050080">
    <property type="entry name" value="RNase_PH"/>
</dbReference>
<evidence type="ECO:0000256" key="6">
    <source>
        <dbReference type="ARBA" id="ARBA00022835"/>
    </source>
</evidence>
<dbReference type="GO" id="GO:0034475">
    <property type="term" value="P:U4 snRNA 3'-end processing"/>
    <property type="evidence" value="ECO:0007669"/>
    <property type="project" value="TreeGrafter"/>
</dbReference>
<evidence type="ECO:0000313" key="11">
    <source>
        <dbReference type="EMBL" id="GMH94460.1"/>
    </source>
</evidence>
<dbReference type="GO" id="GO:0003723">
    <property type="term" value="F:RNA binding"/>
    <property type="evidence" value="ECO:0007669"/>
    <property type="project" value="UniProtKB-KW"/>
</dbReference>
<dbReference type="GO" id="GO:0071051">
    <property type="term" value="P:poly(A)-dependent snoRNA 3'-end processing"/>
    <property type="evidence" value="ECO:0007669"/>
    <property type="project" value="TreeGrafter"/>
</dbReference>
<evidence type="ECO:0000259" key="10">
    <source>
        <dbReference type="Pfam" id="PF03725"/>
    </source>
</evidence>
<evidence type="ECO:0000256" key="1">
    <source>
        <dbReference type="ARBA" id="ARBA00004123"/>
    </source>
</evidence>
<dbReference type="Pfam" id="PF03725">
    <property type="entry name" value="RNase_PH_C"/>
    <property type="match status" value="1"/>
</dbReference>
<evidence type="ECO:0000256" key="4">
    <source>
        <dbReference type="ARBA" id="ARBA00022490"/>
    </source>
</evidence>
<keyword evidence="6" id="KW-0271">Exosome</keyword>
<keyword evidence="7" id="KW-0694">RNA-binding</keyword>
<keyword evidence="12" id="KW-1185">Reference proteome</keyword>
<dbReference type="EMBL" id="BRXX01000154">
    <property type="protein sequence ID" value="GMH94460.1"/>
    <property type="molecule type" value="Genomic_DNA"/>
</dbReference>
<dbReference type="InterPro" id="IPR015847">
    <property type="entry name" value="ExoRNase_PH_dom2"/>
</dbReference>
<dbReference type="InterPro" id="IPR036345">
    <property type="entry name" value="ExoRNase_PH_dom2_sf"/>
</dbReference>
<evidence type="ECO:0000256" key="3">
    <source>
        <dbReference type="ARBA" id="ARBA00006678"/>
    </source>
</evidence>
<comment type="caution">
    <text evidence="11">The sequence shown here is derived from an EMBL/GenBank/DDBJ whole genome shotgun (WGS) entry which is preliminary data.</text>
</comment>
<dbReference type="Gene3D" id="3.30.230.70">
    <property type="entry name" value="GHMP Kinase, N-terminal domain"/>
    <property type="match status" value="1"/>
</dbReference>
<dbReference type="InterPro" id="IPR001247">
    <property type="entry name" value="ExoRNase_PH_dom1"/>
</dbReference>
<proteinExistence type="inferred from homology"/>
<evidence type="ECO:0000256" key="7">
    <source>
        <dbReference type="ARBA" id="ARBA00022884"/>
    </source>
</evidence>
<keyword evidence="8" id="KW-0539">Nucleus</keyword>
<dbReference type="PROSITE" id="PS51257">
    <property type="entry name" value="PROKAR_LIPOPROTEIN"/>
    <property type="match status" value="1"/>
</dbReference>
<dbReference type="PANTHER" id="PTHR11953">
    <property type="entry name" value="EXOSOME COMPLEX COMPONENT"/>
    <property type="match status" value="1"/>
</dbReference>
<keyword evidence="4" id="KW-0963">Cytoplasm</keyword>
<dbReference type="Proteomes" id="UP001165160">
    <property type="component" value="Unassembled WGS sequence"/>
</dbReference>
<gene>
    <name evidence="11" type="ORF">TrVE_jg4925</name>
</gene>
<dbReference type="GO" id="GO:0071028">
    <property type="term" value="P:nuclear mRNA surveillance"/>
    <property type="evidence" value="ECO:0007669"/>
    <property type="project" value="TreeGrafter"/>
</dbReference>
<accession>A0A9W7EXY5</accession>
<evidence type="ECO:0000256" key="8">
    <source>
        <dbReference type="ARBA" id="ARBA00023242"/>
    </source>
</evidence>
<organism evidence="11 12">
    <name type="scientific">Triparma verrucosa</name>
    <dbReference type="NCBI Taxonomy" id="1606542"/>
    <lineage>
        <taxon>Eukaryota</taxon>
        <taxon>Sar</taxon>
        <taxon>Stramenopiles</taxon>
        <taxon>Ochrophyta</taxon>
        <taxon>Bolidophyceae</taxon>
        <taxon>Parmales</taxon>
        <taxon>Triparmaceae</taxon>
        <taxon>Triparma</taxon>
    </lineage>
</organism>
<dbReference type="InterPro" id="IPR027408">
    <property type="entry name" value="PNPase/RNase_PH_dom_sf"/>
</dbReference>
<comment type="similarity">
    <text evidence="3">Belongs to the RNase PH family.</text>
</comment>
<dbReference type="GO" id="GO:0000177">
    <property type="term" value="C:cytoplasmic exosome (RNase complex)"/>
    <property type="evidence" value="ECO:0007669"/>
    <property type="project" value="TreeGrafter"/>
</dbReference>
<dbReference type="GO" id="GO:0000176">
    <property type="term" value="C:nuclear exosome (RNase complex)"/>
    <property type="evidence" value="ECO:0007669"/>
    <property type="project" value="TreeGrafter"/>
</dbReference>
<dbReference type="GO" id="GO:0005730">
    <property type="term" value="C:nucleolus"/>
    <property type="evidence" value="ECO:0007669"/>
    <property type="project" value="TreeGrafter"/>
</dbReference>
<dbReference type="PANTHER" id="PTHR11953:SF2">
    <property type="entry name" value="EXOSOME COMPLEX COMPONENT MTR3"/>
    <property type="match status" value="1"/>
</dbReference>
<name>A0A9W7EXY5_9STRA</name>
<dbReference type="GO" id="GO:0016075">
    <property type="term" value="P:rRNA catabolic process"/>
    <property type="evidence" value="ECO:0007669"/>
    <property type="project" value="TreeGrafter"/>
</dbReference>
<dbReference type="SUPFAM" id="SSF55666">
    <property type="entry name" value="Ribonuclease PH domain 2-like"/>
    <property type="match status" value="1"/>
</dbReference>
<sequence>MPPKPPVPRETHAEIRCVTSLLPNATGSCEVSMNETMVMAAVHGPLAPRSDDREYSDEGKLSVSLKFAPFTNPSIPPNQSTSSRMTPSESLLAASVRSALLPSLLLANLKTSMMSVHLEVLQDNGLVFEAAVTCASLALADAGVEMMDMVSCCTVSLHGSDVMVMDPSTSESDGEAGRVTIALMASTGNVNMYEQKGSLGMEELKRVSELAKKGCKELTVSTMRRAILSSS</sequence>
<evidence type="ECO:0000259" key="9">
    <source>
        <dbReference type="Pfam" id="PF01138"/>
    </source>
</evidence>
<dbReference type="Pfam" id="PF01138">
    <property type="entry name" value="RNase_PH"/>
    <property type="match status" value="1"/>
</dbReference>
<evidence type="ECO:0000256" key="5">
    <source>
        <dbReference type="ARBA" id="ARBA00022552"/>
    </source>
</evidence>
<protein>
    <submittedName>
        <fullName evidence="11">Uncharacterized protein</fullName>
    </submittedName>
</protein>
<dbReference type="AlphaFoldDB" id="A0A9W7EXY5"/>